<dbReference type="InterPro" id="IPR009016">
    <property type="entry name" value="Fe_hydrogenase"/>
</dbReference>
<dbReference type="Gene3D" id="3.30.70.20">
    <property type="match status" value="1"/>
</dbReference>
<dbReference type="Pfam" id="PF02906">
    <property type="entry name" value="Fe_hyd_lg_C"/>
    <property type="match status" value="1"/>
</dbReference>
<dbReference type="STRING" id="84029.CROST_08680"/>
<dbReference type="InterPro" id="IPR004108">
    <property type="entry name" value="Fe_hydrogenase_lsu_C"/>
</dbReference>
<dbReference type="EMBL" id="CP096983">
    <property type="protein sequence ID" value="URZ13348.1"/>
    <property type="molecule type" value="Genomic_DNA"/>
</dbReference>
<dbReference type="Proteomes" id="UP000190951">
    <property type="component" value="Chromosome"/>
</dbReference>
<name>A0A1S8LG15_9CLOT</name>
<dbReference type="AlphaFoldDB" id="A0A1S8LG15"/>
<evidence type="ECO:0000313" key="1">
    <source>
        <dbReference type="EMBL" id="URZ13348.1"/>
    </source>
</evidence>
<dbReference type="PROSITE" id="PS00198">
    <property type="entry name" value="4FE4S_FER_1"/>
    <property type="match status" value="1"/>
</dbReference>
<dbReference type="PANTHER" id="PTHR11615">
    <property type="entry name" value="NITRATE, FORMATE, IRON DEHYDROGENASE"/>
    <property type="match status" value="1"/>
</dbReference>
<reference evidence="1 2" key="1">
    <citation type="submission" date="2022-04" db="EMBL/GenBank/DDBJ databases">
        <title>Genome sequence of C. roseum typestrain.</title>
        <authorList>
            <person name="Poehlein A."/>
            <person name="Schoch T."/>
            <person name="Duerre P."/>
            <person name="Daniel R."/>
        </authorList>
    </citation>
    <scope>NUCLEOTIDE SEQUENCE [LARGE SCALE GENOMIC DNA]</scope>
    <source>
        <strain evidence="1 2">DSM 7320</strain>
    </source>
</reference>
<dbReference type="RefSeq" id="WP_077835717.1">
    <property type="nucleotide sequence ID" value="NZ_CP096983.1"/>
</dbReference>
<accession>A0A1S8LG15</accession>
<evidence type="ECO:0000313" key="2">
    <source>
        <dbReference type="Proteomes" id="UP000190951"/>
    </source>
</evidence>
<dbReference type="InterPro" id="IPR050340">
    <property type="entry name" value="Cytosolic_Fe-S_CAF"/>
</dbReference>
<dbReference type="InterPro" id="IPR017900">
    <property type="entry name" value="4Fe4S_Fe_S_CS"/>
</dbReference>
<protein>
    <submittedName>
        <fullName evidence="1">Ion-translocating oxidoreductase complex subunit B</fullName>
    </submittedName>
</protein>
<dbReference type="SUPFAM" id="SSF53920">
    <property type="entry name" value="Fe-only hydrogenase"/>
    <property type="match status" value="1"/>
</dbReference>
<dbReference type="PROSITE" id="PS51379">
    <property type="entry name" value="4FE4S_FER_2"/>
    <property type="match status" value="1"/>
</dbReference>
<dbReference type="KEGG" id="crw:CROST_041140"/>
<dbReference type="SUPFAM" id="SSF54862">
    <property type="entry name" value="4Fe-4S ferredoxins"/>
    <property type="match status" value="1"/>
</dbReference>
<sequence length="450" mass="49729">MNNKYVELFKSLADSYYNNTFDSFVYHILSDEDVDKHELSKIISSLCGVSINFKDTETYIKELKEAISNYKYTDSIVEKIKECDTSCNSIEGATPCQKSCPFDAILIDKEGQNSHIEKNLCIDCGNCITSCPSGSFLDKIEFLPLLNLFKNNEKVIATVAPAIAGQFGENVSLEKLRTALKKVGFADMVEVAFFADMLTIKEAFEFNELVNSKDDLMITSCCCPMWVSMIRKIYGNLAKHVSPSVSPMIASGRVIKKLNPNCKVVFIGPCIAKKAEAKSEDISDAIDFVLTFEELKGIFEVLDISPEKLPETHTTSYASREGRLYARTGGVSTSVDEAVKRIFPSKHNLFKATKADGVKDCKDILNKVQTGKIEANFLEGMGCNGGCVGGPKAIIDTDLGRKNVDMTAESSDIKISLDSPCMKDILSRIGINSIKDFGDSSKVDIFERRF</sequence>
<dbReference type="InterPro" id="IPR017896">
    <property type="entry name" value="4Fe4S_Fe-S-bd"/>
</dbReference>
<proteinExistence type="predicted"/>
<gene>
    <name evidence="1" type="primary">rsxB_4</name>
    <name evidence="1" type="ORF">CROST_041140</name>
</gene>
<dbReference type="Pfam" id="PF12837">
    <property type="entry name" value="Fer4_6"/>
    <property type="match status" value="1"/>
</dbReference>
<keyword evidence="2" id="KW-1185">Reference proteome</keyword>
<dbReference type="Gene3D" id="3.40.950.10">
    <property type="entry name" value="Fe-only Hydrogenase (Larger Subunit), Chain L, domain 3"/>
    <property type="match status" value="1"/>
</dbReference>
<organism evidence="1 2">
    <name type="scientific">Clostridium felsineum</name>
    <dbReference type="NCBI Taxonomy" id="36839"/>
    <lineage>
        <taxon>Bacteria</taxon>
        <taxon>Bacillati</taxon>
        <taxon>Bacillota</taxon>
        <taxon>Clostridia</taxon>
        <taxon>Eubacteriales</taxon>
        <taxon>Clostridiaceae</taxon>
        <taxon>Clostridium</taxon>
    </lineage>
</organism>